<dbReference type="Pfam" id="PF13751">
    <property type="entry name" value="DDE_Tnp_1_6"/>
    <property type="match status" value="1"/>
</dbReference>
<dbReference type="AlphaFoldDB" id="A0A1L7NNJ0"/>
<dbReference type="NCBIfam" id="NF033551">
    <property type="entry name" value="transpos_IS1182"/>
    <property type="match status" value="1"/>
</dbReference>
<keyword evidence="5" id="KW-0614">Plasmid</keyword>
<dbReference type="RefSeq" id="WP_096426763.1">
    <property type="nucleotide sequence ID" value="NZ_AP015029.1"/>
</dbReference>
<evidence type="ECO:0000313" key="5">
    <source>
        <dbReference type="EMBL" id="BAW27007.1"/>
    </source>
</evidence>
<feature type="compositionally biased region" description="Basic and acidic residues" evidence="1">
    <location>
        <begin position="256"/>
        <end position="266"/>
    </location>
</feature>
<dbReference type="Pfam" id="PF05598">
    <property type="entry name" value="DUF772"/>
    <property type="match status" value="1"/>
</dbReference>
<dbReference type="InterPro" id="IPR008490">
    <property type="entry name" value="Transposase_InsH_N"/>
</dbReference>
<feature type="domain" description="Transposase InsH N-terminal" evidence="2">
    <location>
        <begin position="18"/>
        <end position="109"/>
    </location>
</feature>
<evidence type="ECO:0000313" key="4">
    <source>
        <dbReference type="EMBL" id="BAW25652.1"/>
    </source>
</evidence>
<protein>
    <submittedName>
        <fullName evidence="5">Transposase</fullName>
    </submittedName>
</protein>
<dbReference type="Proteomes" id="UP000218731">
    <property type="component" value="Plasmid pKF715A"/>
</dbReference>
<sequence length="457" mass="50611">MSRFRPIDRKTDYLLPPSLDDLLPEDHLARFILEAIERLDLSALTRAYGGRGSAAYHPEVLLGLLVYGYASGIFSSRKIERATYDSLAFRYLAAGSHPDHDTLASFRRRFLDEVADIFLQVLELAGEMKLLKLGTISLDGTKLHANASRHSALSYGHIQVLERQLKAEVQELLALAESADQAALPDAIDLPDEIKRRQDRLLAMDAAKAKIEARARVRFEQEQAAFQEKLAKRAARTAQTGKKPGGKPPKAPIEGPTEHDQINLTDEDSRIMRVAGGGFEQCYNAQAAVDTDSLLVVAQGLTQAGNDKQQVVPMLAELKALPAALGQVQAMLGDCGYNSESNIAACEAAGIEPYLAVAREDHHPSWRARFEEPAPLDADATAQQRMAHKLKSQPGRRLYALRKQTVEPVFGIIKSIMGFRQFLLRGMDKVSGEWRLVCLAWNLKRMAVLRHKSVSCR</sequence>
<accession>A0A1L7NNJ0</accession>
<dbReference type="PANTHER" id="PTHR33408:SF4">
    <property type="entry name" value="TRANSPOSASE DDE DOMAIN-CONTAINING PROTEIN"/>
    <property type="match status" value="1"/>
</dbReference>
<evidence type="ECO:0000259" key="3">
    <source>
        <dbReference type="Pfam" id="PF13751"/>
    </source>
</evidence>
<reference evidence="5 6" key="1">
    <citation type="submission" date="2015-11" db="EMBL/GenBank/DDBJ databases">
        <title>Complete genome sequencing of a biphenyl-degrading bacterium, Pseudomonas putida KF715 (=NBRC110667).</title>
        <authorList>
            <person name="Suenaga H."/>
            <person name="Fujihara N."/>
            <person name="Watanabe T."/>
            <person name="Hirose J."/>
            <person name="Kimura N."/>
            <person name="Yamazoe A."/>
            <person name="Hosoyama A."/>
            <person name="Shimodaira J."/>
            <person name="Furukawa K."/>
        </authorList>
    </citation>
    <scope>NUCLEOTIDE SEQUENCE [LARGE SCALE GENOMIC DNA]</scope>
    <source>
        <strain evidence="5 6">KF715</strain>
        <plasmid evidence="5">pKF715A</plasmid>
        <plasmid evidence="6">Plasmid pkf715a dna</plasmid>
    </source>
</reference>
<evidence type="ECO:0000259" key="2">
    <source>
        <dbReference type="Pfam" id="PF05598"/>
    </source>
</evidence>
<evidence type="ECO:0000256" key="1">
    <source>
        <dbReference type="SAM" id="MobiDB-lite"/>
    </source>
</evidence>
<dbReference type="EMBL" id="AP015029">
    <property type="protein sequence ID" value="BAW25652.1"/>
    <property type="molecule type" value="Genomic_DNA"/>
</dbReference>
<organism evidence="5 6">
    <name type="scientific">Pseudomonas putida</name>
    <name type="common">Arthrobacter siderocapsulatus</name>
    <dbReference type="NCBI Taxonomy" id="303"/>
    <lineage>
        <taxon>Bacteria</taxon>
        <taxon>Pseudomonadati</taxon>
        <taxon>Pseudomonadota</taxon>
        <taxon>Gammaproteobacteria</taxon>
        <taxon>Pseudomonadales</taxon>
        <taxon>Pseudomonadaceae</taxon>
        <taxon>Pseudomonas</taxon>
    </lineage>
</organism>
<evidence type="ECO:0000313" key="6">
    <source>
        <dbReference type="Proteomes" id="UP000218731"/>
    </source>
</evidence>
<dbReference type="EMBL" id="AP015030">
    <property type="protein sequence ID" value="BAW27007.1"/>
    <property type="molecule type" value="Genomic_DNA"/>
</dbReference>
<gene>
    <name evidence="4" type="ORF">KF715C_ch50790</name>
    <name evidence="5" type="ORF">KF715C_pA5020</name>
</gene>
<feature type="domain" description="Transposase DDE" evidence="3">
    <location>
        <begin position="381"/>
        <end position="447"/>
    </location>
</feature>
<proteinExistence type="predicted"/>
<geneLocation type="plasmid" evidence="6">
    <name>pkf715a dna</name>
</geneLocation>
<name>A0A1L7NNJ0_PSEPU</name>
<dbReference type="InterPro" id="IPR025668">
    <property type="entry name" value="Tnp_DDE_dom"/>
</dbReference>
<dbReference type="PANTHER" id="PTHR33408">
    <property type="entry name" value="TRANSPOSASE"/>
    <property type="match status" value="1"/>
</dbReference>
<dbReference type="Proteomes" id="UP000218731">
    <property type="component" value="Chromosome 1"/>
</dbReference>
<geneLocation type="plasmid" evidence="5">
    <name>pKF715A</name>
</geneLocation>
<dbReference type="InterPro" id="IPR047629">
    <property type="entry name" value="IS1182_transpos"/>
</dbReference>
<feature type="region of interest" description="Disordered" evidence="1">
    <location>
        <begin position="230"/>
        <end position="266"/>
    </location>
</feature>